<gene>
    <name evidence="2" type="ORF">CLP_2590</name>
</gene>
<sequence length="217" mass="25224">MTKIIFVLLLLSIIGILINVFVKKERDPKERRENIKFYALLSIVLFFFMGVVDSCSGKDIDSKSNDLSNVENYYENGIVDKDIETEEVDEYRIPRENIIGKSNKSITDIDGAFLFDESVRNDVTGNLRLTKIADNNLIQEYALDYYQQKFKNDNEIHGIINFNLNTTTSISIFGDHLDVVIHEYIDKEEHDAKKLFSGMVLKEYWIYKDNGDIEEIR</sequence>
<protein>
    <submittedName>
        <fullName evidence="2">Uncharacterized protein</fullName>
    </submittedName>
</protein>
<dbReference type="Proteomes" id="UP000003081">
    <property type="component" value="Unassembled WGS sequence"/>
</dbReference>
<dbReference type="EMBL" id="ACOM01000005">
    <property type="protein sequence ID" value="EEP53600.1"/>
    <property type="molecule type" value="Genomic_DNA"/>
</dbReference>
<keyword evidence="1" id="KW-1133">Transmembrane helix</keyword>
<accession>C4IJK0</accession>
<dbReference type="RefSeq" id="WP_003409754.1">
    <property type="nucleotide sequence ID" value="NZ_ACOM01000005.1"/>
</dbReference>
<evidence type="ECO:0000313" key="2">
    <source>
        <dbReference type="EMBL" id="EEP53600.1"/>
    </source>
</evidence>
<dbReference type="eggNOG" id="ENOG5033IG9">
    <property type="taxonomic scope" value="Bacteria"/>
</dbReference>
<keyword evidence="1" id="KW-0472">Membrane</keyword>
<dbReference type="AlphaFoldDB" id="C4IJK0"/>
<evidence type="ECO:0000256" key="1">
    <source>
        <dbReference type="SAM" id="Phobius"/>
    </source>
</evidence>
<dbReference type="HOGENOM" id="CLU_114475_0_0_9"/>
<comment type="caution">
    <text evidence="2">The sequence shown here is derived from an EMBL/GenBank/DDBJ whole genome shotgun (WGS) entry which is preliminary data.</text>
</comment>
<organism evidence="2 3">
    <name type="scientific">Clostridium butyricum E4 str. BoNT E BL5262</name>
    <dbReference type="NCBI Taxonomy" id="632245"/>
    <lineage>
        <taxon>Bacteria</taxon>
        <taxon>Bacillati</taxon>
        <taxon>Bacillota</taxon>
        <taxon>Clostridia</taxon>
        <taxon>Eubacteriales</taxon>
        <taxon>Clostridiaceae</taxon>
        <taxon>Clostridium</taxon>
    </lineage>
</organism>
<name>C4IJK0_CLOBU</name>
<reference evidence="2 3" key="1">
    <citation type="submission" date="2009-08" db="EMBL/GenBank/DDBJ databases">
        <authorList>
            <person name="Shrivastava S."/>
            <person name="Brinkac L.B."/>
            <person name="Brown J.L."/>
            <person name="Bruce D.B."/>
            <person name="Detter C."/>
            <person name="Green L.D."/>
            <person name="Munk C.A."/>
            <person name="Rogers Y.C."/>
            <person name="Tapia R."/>
            <person name="Sims D.R."/>
            <person name="Smith L.A."/>
            <person name="Smith T.J."/>
            <person name="Sutton G."/>
            <person name="Brettin T."/>
        </authorList>
    </citation>
    <scope>NUCLEOTIDE SEQUENCE [LARGE SCALE GENOMIC DNA]</scope>
    <source>
        <strain evidence="3">E4 str. BoNT E BL5262</strain>
    </source>
</reference>
<keyword evidence="3" id="KW-1185">Reference proteome</keyword>
<keyword evidence="1" id="KW-0812">Transmembrane</keyword>
<proteinExistence type="predicted"/>
<feature type="transmembrane region" description="Helical" evidence="1">
    <location>
        <begin position="34"/>
        <end position="52"/>
    </location>
</feature>
<feature type="transmembrane region" description="Helical" evidence="1">
    <location>
        <begin position="6"/>
        <end position="22"/>
    </location>
</feature>
<evidence type="ECO:0000313" key="3">
    <source>
        <dbReference type="Proteomes" id="UP000003081"/>
    </source>
</evidence>